<evidence type="ECO:0000313" key="3">
    <source>
        <dbReference type="EMBL" id="MFE8698443.1"/>
    </source>
</evidence>
<dbReference type="EMBL" id="JBIACJ010000014">
    <property type="protein sequence ID" value="MFE8698443.1"/>
    <property type="molecule type" value="Genomic_DNA"/>
</dbReference>
<dbReference type="Gene3D" id="3.40.1610.10">
    <property type="entry name" value="CV3147-like domain"/>
    <property type="match status" value="1"/>
</dbReference>
<feature type="domain" description="S-Me-THD-like C-terminal" evidence="2">
    <location>
        <begin position="181"/>
        <end position="379"/>
    </location>
</feature>
<dbReference type="Proteomes" id="UP001601058">
    <property type="component" value="Unassembled WGS sequence"/>
</dbReference>
<dbReference type="InterPro" id="IPR024071">
    <property type="entry name" value="S-Me-THD_C_sf"/>
</dbReference>
<name>A0ABW6K2N9_9BACI</name>
<dbReference type="RefSeq" id="WP_389222836.1">
    <property type="nucleotide sequence ID" value="NZ_JBIACJ010000014.1"/>
</dbReference>
<dbReference type="InterPro" id="IPR048350">
    <property type="entry name" value="S-Me-THD-like_C"/>
</dbReference>
<accession>A0ABW6K2N9</accession>
<keyword evidence="4" id="KW-1185">Reference proteome</keyword>
<protein>
    <submittedName>
        <fullName evidence="3">DUF917 domain-containing protein</fullName>
    </submittedName>
</protein>
<comment type="caution">
    <text evidence="3">The sequence shown here is derived from an EMBL/GenBank/DDBJ whole genome shotgun (WGS) entry which is preliminary data.</text>
</comment>
<gene>
    <name evidence="3" type="ORF">ACFYKT_19225</name>
</gene>
<dbReference type="InterPro" id="IPR010318">
    <property type="entry name" value="S-Me-THD_N"/>
</dbReference>
<dbReference type="Pfam" id="PF20906">
    <property type="entry name" value="S-Me-THD_C"/>
    <property type="match status" value="1"/>
</dbReference>
<evidence type="ECO:0000259" key="1">
    <source>
        <dbReference type="Pfam" id="PF06032"/>
    </source>
</evidence>
<proteinExistence type="predicted"/>
<feature type="domain" description="S-Me-THD N-terminal" evidence="1">
    <location>
        <begin position="22"/>
        <end position="177"/>
    </location>
</feature>
<dbReference type="Gene3D" id="2.40.390.10">
    <property type="entry name" value="CV3147-like"/>
    <property type="match status" value="1"/>
</dbReference>
<reference evidence="3 4" key="1">
    <citation type="submission" date="2024-08" db="EMBL/GenBank/DDBJ databases">
        <title>Two novel Cytobacillus novel species.</title>
        <authorList>
            <person name="Liu G."/>
        </authorList>
    </citation>
    <scope>NUCLEOTIDE SEQUENCE [LARGE SCALE GENOMIC DNA]</scope>
    <source>
        <strain evidence="3 4">FJAT-53684</strain>
    </source>
</reference>
<organism evidence="3 4">
    <name type="scientific">Cytobacillus mangrovibacter</name>
    <dbReference type="NCBI Taxonomy" id="3299024"/>
    <lineage>
        <taxon>Bacteria</taxon>
        <taxon>Bacillati</taxon>
        <taxon>Bacillota</taxon>
        <taxon>Bacilli</taxon>
        <taxon>Bacillales</taxon>
        <taxon>Bacillaceae</taxon>
        <taxon>Cytobacillus</taxon>
    </lineage>
</organism>
<sequence>MSVFDKLKELKITKYKVIDRQSIEEITLGASILATGGGGNPEIGRLWALKVLDEGKDIVLVDPEDIPDNMFIACPTPLGSSIVLTEKPPNEEVCTHAIAKLEDYLGKKIQATIPLECGGVASTITYAVAGELELPIIDADGMGRAFPELQMTSWATHGVHPTPTVSCDDRLNTTVIDTKDNHLLAESIARKTSMSYGGISWIATYPMNGSDVKRTSIINSQSIAWDVGKSVLHAGKEHLNPAEHIISTLKQKYNIHGYKVFDGKITDIKREFGGELQKGFTIGQLVMEGINEDKGKSATIDFQNEWLNLIVDGHLECTTPDLIIILDTETGEPIRTDIVKYGYRGTVLLLAAQDRMRTPKGIEAFGPRHFGYDIDYIPVEERQKTKK</sequence>
<evidence type="ECO:0000313" key="4">
    <source>
        <dbReference type="Proteomes" id="UP001601058"/>
    </source>
</evidence>
<dbReference type="Pfam" id="PF06032">
    <property type="entry name" value="S-Me-THD_N"/>
    <property type="match status" value="1"/>
</dbReference>
<evidence type="ECO:0000259" key="2">
    <source>
        <dbReference type="Pfam" id="PF20906"/>
    </source>
</evidence>
<dbReference type="SUPFAM" id="SSF160991">
    <property type="entry name" value="CV3147-like"/>
    <property type="match status" value="1"/>
</dbReference>
<dbReference type="InterPro" id="IPR027479">
    <property type="entry name" value="S-Me-THD_N_sf"/>
</dbReference>